<comment type="caution">
    <text evidence="2">The sequence shown here is derived from an EMBL/GenBank/DDBJ whole genome shotgun (WGS) entry which is preliminary data.</text>
</comment>
<name>A0AAP0L2Z7_9MAGN</name>
<keyword evidence="3" id="KW-1185">Reference proteome</keyword>
<gene>
    <name evidence="2" type="ORF">Syun_003625</name>
</gene>
<reference evidence="2 3" key="1">
    <citation type="submission" date="2024-01" db="EMBL/GenBank/DDBJ databases">
        <title>Genome assemblies of Stephania.</title>
        <authorList>
            <person name="Yang L."/>
        </authorList>
    </citation>
    <scope>NUCLEOTIDE SEQUENCE [LARGE SCALE GENOMIC DNA]</scope>
    <source>
        <strain evidence="2">YNDBR</strain>
        <tissue evidence="2">Leaf</tissue>
    </source>
</reference>
<dbReference type="EMBL" id="JBBNAF010000002">
    <property type="protein sequence ID" value="KAK9162723.1"/>
    <property type="molecule type" value="Genomic_DNA"/>
</dbReference>
<feature type="region of interest" description="Disordered" evidence="1">
    <location>
        <begin position="100"/>
        <end position="136"/>
    </location>
</feature>
<feature type="compositionally biased region" description="Polar residues" evidence="1">
    <location>
        <begin position="109"/>
        <end position="118"/>
    </location>
</feature>
<dbReference type="Proteomes" id="UP001420932">
    <property type="component" value="Unassembled WGS sequence"/>
</dbReference>
<protein>
    <submittedName>
        <fullName evidence="2">Uncharacterized protein</fullName>
    </submittedName>
</protein>
<organism evidence="2 3">
    <name type="scientific">Stephania yunnanensis</name>
    <dbReference type="NCBI Taxonomy" id="152371"/>
    <lineage>
        <taxon>Eukaryota</taxon>
        <taxon>Viridiplantae</taxon>
        <taxon>Streptophyta</taxon>
        <taxon>Embryophyta</taxon>
        <taxon>Tracheophyta</taxon>
        <taxon>Spermatophyta</taxon>
        <taxon>Magnoliopsida</taxon>
        <taxon>Ranunculales</taxon>
        <taxon>Menispermaceae</taxon>
        <taxon>Menispermoideae</taxon>
        <taxon>Cissampelideae</taxon>
        <taxon>Stephania</taxon>
    </lineage>
</organism>
<evidence type="ECO:0000313" key="2">
    <source>
        <dbReference type="EMBL" id="KAK9162723.1"/>
    </source>
</evidence>
<proteinExistence type="predicted"/>
<sequence length="174" mass="18965">MKPAGTYGSWMIATRKPRKSNPVNNQGDGTVIIDTYCNHNIPSSSSSGSRYRILGGDDLDRGDFLSSCTLIPYAQISTPYKGFGNQRKAEVAVKEITHVKGPKGRQRLGENSNQTPQAQPKAVSLSFKPKKGKRLNTQEDPLKIKIKGVIPVKVGSKPTFDLEVAELPEKGPSK</sequence>
<dbReference type="AlphaFoldDB" id="A0AAP0L2Z7"/>
<evidence type="ECO:0000313" key="3">
    <source>
        <dbReference type="Proteomes" id="UP001420932"/>
    </source>
</evidence>
<accession>A0AAP0L2Z7</accession>
<evidence type="ECO:0000256" key="1">
    <source>
        <dbReference type="SAM" id="MobiDB-lite"/>
    </source>
</evidence>